<dbReference type="GO" id="GO:0003676">
    <property type="term" value="F:nucleic acid binding"/>
    <property type="evidence" value="ECO:0007669"/>
    <property type="project" value="InterPro"/>
</dbReference>
<dbReference type="Proteomes" id="UP000634136">
    <property type="component" value="Unassembled WGS sequence"/>
</dbReference>
<evidence type="ECO:0000313" key="2">
    <source>
        <dbReference type="EMBL" id="KAF7829673.1"/>
    </source>
</evidence>
<evidence type="ECO:0000259" key="1">
    <source>
        <dbReference type="Pfam" id="PF13456"/>
    </source>
</evidence>
<accession>A0A834TWC7</accession>
<dbReference type="Pfam" id="PF13456">
    <property type="entry name" value="RVT_3"/>
    <property type="match status" value="1"/>
</dbReference>
<feature type="domain" description="RNase H type-1" evidence="1">
    <location>
        <begin position="7"/>
        <end position="43"/>
    </location>
</feature>
<gene>
    <name evidence="2" type="ORF">G2W53_012006</name>
</gene>
<organism evidence="2 3">
    <name type="scientific">Senna tora</name>
    <dbReference type="NCBI Taxonomy" id="362788"/>
    <lineage>
        <taxon>Eukaryota</taxon>
        <taxon>Viridiplantae</taxon>
        <taxon>Streptophyta</taxon>
        <taxon>Embryophyta</taxon>
        <taxon>Tracheophyta</taxon>
        <taxon>Spermatophyta</taxon>
        <taxon>Magnoliopsida</taxon>
        <taxon>eudicotyledons</taxon>
        <taxon>Gunneridae</taxon>
        <taxon>Pentapetalae</taxon>
        <taxon>rosids</taxon>
        <taxon>fabids</taxon>
        <taxon>Fabales</taxon>
        <taxon>Fabaceae</taxon>
        <taxon>Caesalpinioideae</taxon>
        <taxon>Cassia clade</taxon>
        <taxon>Senna</taxon>
    </lineage>
</organism>
<dbReference type="EMBL" id="JAAIUW010000005">
    <property type="protein sequence ID" value="KAF7829673.1"/>
    <property type="molecule type" value="Genomic_DNA"/>
</dbReference>
<comment type="caution">
    <text evidence="2">The sequence shown here is derived from an EMBL/GenBank/DDBJ whole genome shotgun (WGS) entry which is preliminary data.</text>
</comment>
<name>A0A834TWC7_9FABA</name>
<sequence length="67" mass="7891">MLGNLWMEIVNRIHQLLEFNWIVSLEHVDREANRVAHDLVAMASSMHRRTCSFLQPPVDSRVDFQVM</sequence>
<proteinExistence type="predicted"/>
<protein>
    <submittedName>
        <fullName evidence="2">Putative ribonuclease H protein At1g65750 family</fullName>
    </submittedName>
</protein>
<reference evidence="2" key="1">
    <citation type="submission" date="2020-09" db="EMBL/GenBank/DDBJ databases">
        <title>Genome-Enabled Discovery of Anthraquinone Biosynthesis in Senna tora.</title>
        <authorList>
            <person name="Kang S.-H."/>
            <person name="Pandey R.P."/>
            <person name="Lee C.-M."/>
            <person name="Sim J.-S."/>
            <person name="Jeong J.-T."/>
            <person name="Choi B.-S."/>
            <person name="Jung M."/>
            <person name="Ginzburg D."/>
            <person name="Zhao K."/>
            <person name="Won S.Y."/>
            <person name="Oh T.-J."/>
            <person name="Yu Y."/>
            <person name="Kim N.-H."/>
            <person name="Lee O.R."/>
            <person name="Lee T.-H."/>
            <person name="Bashyal P."/>
            <person name="Kim T.-S."/>
            <person name="Lee W.-H."/>
            <person name="Kawkins C."/>
            <person name="Kim C.-K."/>
            <person name="Kim J.S."/>
            <person name="Ahn B.O."/>
            <person name="Rhee S.Y."/>
            <person name="Sohng J.K."/>
        </authorList>
    </citation>
    <scope>NUCLEOTIDE SEQUENCE</scope>
    <source>
        <tissue evidence="2">Leaf</tissue>
    </source>
</reference>
<dbReference type="GO" id="GO:0004523">
    <property type="term" value="F:RNA-DNA hybrid ribonuclease activity"/>
    <property type="evidence" value="ECO:0007669"/>
    <property type="project" value="InterPro"/>
</dbReference>
<dbReference type="InterPro" id="IPR002156">
    <property type="entry name" value="RNaseH_domain"/>
</dbReference>
<dbReference type="AlphaFoldDB" id="A0A834TWC7"/>
<evidence type="ECO:0000313" key="3">
    <source>
        <dbReference type="Proteomes" id="UP000634136"/>
    </source>
</evidence>
<keyword evidence="3" id="KW-1185">Reference proteome</keyword>